<feature type="compositionally biased region" description="Basic and acidic residues" evidence="1">
    <location>
        <begin position="168"/>
        <end position="180"/>
    </location>
</feature>
<evidence type="ECO:0000256" key="2">
    <source>
        <dbReference type="SAM" id="SignalP"/>
    </source>
</evidence>
<dbReference type="EMBL" id="CP059735">
    <property type="protein sequence ID" value="WDE01070.1"/>
    <property type="molecule type" value="Genomic_DNA"/>
</dbReference>
<gene>
    <name evidence="3" type="ORF">SG35_010790</name>
</gene>
<name>A0AAE9YVF7_9GAMM</name>
<protein>
    <submittedName>
        <fullName evidence="3">DUF922 domain-containing protein</fullName>
    </submittedName>
</protein>
<dbReference type="KEGG" id="tact:SG35_010790"/>
<dbReference type="AlphaFoldDB" id="A0AAE9YVF7"/>
<organism evidence="3 4">
    <name type="scientific">Thalassomonas actiniarum</name>
    <dbReference type="NCBI Taxonomy" id="485447"/>
    <lineage>
        <taxon>Bacteria</taxon>
        <taxon>Pseudomonadati</taxon>
        <taxon>Pseudomonadota</taxon>
        <taxon>Gammaproteobacteria</taxon>
        <taxon>Alteromonadales</taxon>
        <taxon>Colwelliaceae</taxon>
        <taxon>Thalassomonas</taxon>
    </lineage>
</organism>
<sequence>MNVRFMLLFLLFVNAVQAKPAIEEHFEFYDIYPVSKEDIRSEIQQRTPIISQGSRFDGRTLWQVAWQYYRKKSDNLCHITRNEITLKVLYTMPAIAPKFTVKPKVRDAFDSYYQALLNHEKGHKKIGIQAASAIEQALLNFKSFSHCQGLDTAVNKAITAIINNHHRQDEDYDRQTEHGKLQGVSIDNPL</sequence>
<evidence type="ECO:0000313" key="3">
    <source>
        <dbReference type="EMBL" id="WDE01070.1"/>
    </source>
</evidence>
<keyword evidence="2" id="KW-0732">Signal</keyword>
<feature type="signal peptide" evidence="2">
    <location>
        <begin position="1"/>
        <end position="18"/>
    </location>
</feature>
<dbReference type="InterPro" id="IPR010321">
    <property type="entry name" value="DUF922"/>
</dbReference>
<feature type="chain" id="PRO_5042218291" evidence="2">
    <location>
        <begin position="19"/>
        <end position="190"/>
    </location>
</feature>
<reference evidence="3 4" key="2">
    <citation type="journal article" date="2022" name="Mar. Drugs">
        <title>Bioassay-Guided Fractionation Leads to the Detection of Cholic Acid Generated by the Rare Thalassomonas sp.</title>
        <authorList>
            <person name="Pheiffer F."/>
            <person name="Schneider Y.K."/>
            <person name="Hansen E.H."/>
            <person name="Andersen J.H."/>
            <person name="Isaksson J."/>
            <person name="Busche T."/>
            <person name="R C."/>
            <person name="Kalinowski J."/>
            <person name="Zyl L.V."/>
            <person name="Trindade M."/>
        </authorList>
    </citation>
    <scope>NUCLEOTIDE SEQUENCE [LARGE SCALE GENOMIC DNA]</scope>
    <source>
        <strain evidence="3 4">A5K-106</strain>
    </source>
</reference>
<feature type="region of interest" description="Disordered" evidence="1">
    <location>
        <begin position="168"/>
        <end position="190"/>
    </location>
</feature>
<reference evidence="3 4" key="1">
    <citation type="journal article" date="2015" name="Genome Announc.">
        <title>Draft Genome Sequences of Marine Isolates of Thalassomonas viridans and Thalassomonas actiniarum.</title>
        <authorList>
            <person name="Olonade I."/>
            <person name="van Zyl L.J."/>
            <person name="Trindade M."/>
        </authorList>
    </citation>
    <scope>NUCLEOTIDE SEQUENCE [LARGE SCALE GENOMIC DNA]</scope>
    <source>
        <strain evidence="3 4">A5K-106</strain>
    </source>
</reference>
<evidence type="ECO:0000313" key="4">
    <source>
        <dbReference type="Proteomes" id="UP000032568"/>
    </source>
</evidence>
<proteinExistence type="predicted"/>
<keyword evidence="4" id="KW-1185">Reference proteome</keyword>
<dbReference type="RefSeq" id="WP_152646662.1">
    <property type="nucleotide sequence ID" value="NZ_CP059735.1"/>
</dbReference>
<accession>A0AAE9YVF7</accession>
<dbReference type="Proteomes" id="UP000032568">
    <property type="component" value="Chromosome"/>
</dbReference>
<dbReference type="Pfam" id="PF06037">
    <property type="entry name" value="DUF922"/>
    <property type="match status" value="1"/>
</dbReference>
<evidence type="ECO:0000256" key="1">
    <source>
        <dbReference type="SAM" id="MobiDB-lite"/>
    </source>
</evidence>